<keyword evidence="3" id="KW-0472">Membrane</keyword>
<accession>A0A8H6L832</accession>
<dbReference type="GO" id="GO:0022857">
    <property type="term" value="F:transmembrane transporter activity"/>
    <property type="evidence" value="ECO:0007669"/>
    <property type="project" value="InterPro"/>
</dbReference>
<dbReference type="GO" id="GO:0016020">
    <property type="term" value="C:membrane"/>
    <property type="evidence" value="ECO:0007669"/>
    <property type="project" value="UniProtKB-SubCell"/>
</dbReference>
<comment type="caution">
    <text evidence="4">The sequence shown here is derived from an EMBL/GenBank/DDBJ whole genome shotgun (WGS) entry which is preliminary data.</text>
</comment>
<dbReference type="Proteomes" id="UP000578531">
    <property type="component" value="Unassembled WGS sequence"/>
</dbReference>
<proteinExistence type="inferred from homology"/>
<protein>
    <recommendedName>
        <fullName evidence="6">Major facilitator superfamily (MFS) profile domain-containing protein</fullName>
    </recommendedName>
</protein>
<dbReference type="PANTHER" id="PTHR11360:SF287">
    <property type="entry name" value="MFS MONOCARBOXYLATE TRANSPORTER"/>
    <property type="match status" value="1"/>
</dbReference>
<evidence type="ECO:0000256" key="1">
    <source>
        <dbReference type="ARBA" id="ARBA00004141"/>
    </source>
</evidence>
<sequence length="249" mass="26493">MLGSKSAAGVGLPFVMRFLLDRYGFRTTIRAWAVASLALTAPLLYFLRPRIPPPSSTSPQRLSLSFLKLQSFWMLQPGNILQSLGHSLPTTYLAPYARAIGLDATTGTLMIALLNATSVPGSVLIGMLGDRFHVTTVVLVCTLGSALATLVFCDRVALLAVFAILYGFFAGGNSAMWSGVLMCVKEETSALETGLVFGLLAGGRSGSVVSGPLSTARACAGWLGWSLVNGDWRAERGLGRWAMRRSMDG</sequence>
<dbReference type="InterPro" id="IPR011701">
    <property type="entry name" value="MFS"/>
</dbReference>
<feature type="transmembrane region" description="Helical" evidence="3">
    <location>
        <begin position="132"/>
        <end position="152"/>
    </location>
</feature>
<keyword evidence="3" id="KW-1133">Transmembrane helix</keyword>
<dbReference type="RefSeq" id="XP_037168292.1">
    <property type="nucleotide sequence ID" value="XM_037304799.1"/>
</dbReference>
<dbReference type="Pfam" id="PF07690">
    <property type="entry name" value="MFS_1"/>
    <property type="match status" value="1"/>
</dbReference>
<dbReference type="InterPro" id="IPR036259">
    <property type="entry name" value="MFS_trans_sf"/>
</dbReference>
<keyword evidence="3" id="KW-0812">Transmembrane</keyword>
<dbReference type="PANTHER" id="PTHR11360">
    <property type="entry name" value="MONOCARBOXYLATE TRANSPORTER"/>
    <property type="match status" value="1"/>
</dbReference>
<dbReference type="GeneID" id="59284539"/>
<dbReference type="InterPro" id="IPR050327">
    <property type="entry name" value="Proton-linked_MCT"/>
</dbReference>
<evidence type="ECO:0000313" key="4">
    <source>
        <dbReference type="EMBL" id="KAF6238996.1"/>
    </source>
</evidence>
<dbReference type="Gene3D" id="1.20.1250.20">
    <property type="entry name" value="MFS general substrate transporter like domains"/>
    <property type="match status" value="1"/>
</dbReference>
<feature type="transmembrane region" description="Helical" evidence="3">
    <location>
        <begin position="158"/>
        <end position="184"/>
    </location>
</feature>
<keyword evidence="5" id="KW-1185">Reference proteome</keyword>
<feature type="transmembrane region" description="Helical" evidence="3">
    <location>
        <begin position="29"/>
        <end position="47"/>
    </location>
</feature>
<evidence type="ECO:0008006" key="6">
    <source>
        <dbReference type="Google" id="ProtNLM"/>
    </source>
</evidence>
<gene>
    <name evidence="4" type="ORF">HO173_002868</name>
</gene>
<dbReference type="EMBL" id="JACCJC010000007">
    <property type="protein sequence ID" value="KAF6238996.1"/>
    <property type="molecule type" value="Genomic_DNA"/>
</dbReference>
<evidence type="ECO:0000256" key="2">
    <source>
        <dbReference type="ARBA" id="ARBA00006727"/>
    </source>
</evidence>
<evidence type="ECO:0000313" key="5">
    <source>
        <dbReference type="Proteomes" id="UP000578531"/>
    </source>
</evidence>
<evidence type="ECO:0000256" key="3">
    <source>
        <dbReference type="SAM" id="Phobius"/>
    </source>
</evidence>
<name>A0A8H6L832_9LECA</name>
<comment type="similarity">
    <text evidence="2">Belongs to the major facilitator superfamily. Monocarboxylate porter (TC 2.A.1.13) family.</text>
</comment>
<dbReference type="OrthoDB" id="2213137at2759"/>
<dbReference type="AlphaFoldDB" id="A0A8H6L832"/>
<organism evidence="4 5">
    <name type="scientific">Letharia columbiana</name>
    <dbReference type="NCBI Taxonomy" id="112416"/>
    <lineage>
        <taxon>Eukaryota</taxon>
        <taxon>Fungi</taxon>
        <taxon>Dikarya</taxon>
        <taxon>Ascomycota</taxon>
        <taxon>Pezizomycotina</taxon>
        <taxon>Lecanoromycetes</taxon>
        <taxon>OSLEUM clade</taxon>
        <taxon>Lecanoromycetidae</taxon>
        <taxon>Lecanorales</taxon>
        <taxon>Lecanorineae</taxon>
        <taxon>Parmeliaceae</taxon>
        <taxon>Letharia</taxon>
    </lineage>
</organism>
<dbReference type="SUPFAM" id="SSF103473">
    <property type="entry name" value="MFS general substrate transporter"/>
    <property type="match status" value="1"/>
</dbReference>
<comment type="subcellular location">
    <subcellularLocation>
        <location evidence="1">Membrane</location>
        <topology evidence="1">Multi-pass membrane protein</topology>
    </subcellularLocation>
</comment>
<reference evidence="4 5" key="1">
    <citation type="journal article" date="2020" name="Genomics">
        <title>Complete, high-quality genomes from long-read metagenomic sequencing of two wolf lichen thalli reveals enigmatic genome architecture.</title>
        <authorList>
            <person name="McKenzie S.K."/>
            <person name="Walston R.F."/>
            <person name="Allen J.L."/>
        </authorList>
    </citation>
    <scope>NUCLEOTIDE SEQUENCE [LARGE SCALE GENOMIC DNA]</scope>
    <source>
        <strain evidence="4">WasteWater2</strain>
    </source>
</reference>